<evidence type="ECO:0000259" key="7">
    <source>
        <dbReference type="PROSITE" id="PS51501"/>
    </source>
</evidence>
<dbReference type="GO" id="GO:0005739">
    <property type="term" value="C:mitochondrion"/>
    <property type="evidence" value="ECO:0007669"/>
    <property type="project" value="TreeGrafter"/>
</dbReference>
<feature type="compositionally biased region" description="Polar residues" evidence="5">
    <location>
        <begin position="101"/>
        <end position="119"/>
    </location>
</feature>
<gene>
    <name evidence="8" type="ORF">CHYS00102_LOCUS31662</name>
</gene>
<sequence>MMTTTPTTMTKTVIASTYLPLSLYLKVFVFLAISIVILPEGSDGFLSHKYNELRSSTSWRHSGGNGSLFMAWGPGGKRVIRRPDNAKGEDSNDNKMKQLPPASSSPHILSGPTKGNTPENLKDVVHGSDGGRSTSRGDVDSEPTEGERLSHPLGFVGSSKLRLKFTCNLCDGRSTYDVSRVAYASGLVICQCRVCGAKHLIADHVDLSSNINDGGFGGAGTIEEFLKMTDRAHQFRRVTKDVWTLEDLYESSPHACTDADEQ</sequence>
<feature type="domain" description="DNL-type" evidence="7">
    <location>
        <begin position="156"/>
        <end position="260"/>
    </location>
</feature>
<dbReference type="InterPro" id="IPR007853">
    <property type="entry name" value="Znf_DNL-typ"/>
</dbReference>
<evidence type="ECO:0000256" key="1">
    <source>
        <dbReference type="ARBA" id="ARBA00022723"/>
    </source>
</evidence>
<dbReference type="GO" id="GO:0006457">
    <property type="term" value="P:protein folding"/>
    <property type="evidence" value="ECO:0007669"/>
    <property type="project" value="TreeGrafter"/>
</dbReference>
<keyword evidence="6" id="KW-0812">Transmembrane</keyword>
<dbReference type="InterPro" id="IPR024158">
    <property type="entry name" value="Mt_import_TIM15"/>
</dbReference>
<feature type="transmembrane region" description="Helical" evidence="6">
    <location>
        <begin position="21"/>
        <end position="39"/>
    </location>
</feature>
<dbReference type="PANTHER" id="PTHR20922">
    <property type="entry name" value="DNL-TYPE ZINC FINGER PROTEIN"/>
    <property type="match status" value="1"/>
</dbReference>
<evidence type="ECO:0000256" key="4">
    <source>
        <dbReference type="PROSITE-ProRule" id="PRU00834"/>
    </source>
</evidence>
<keyword evidence="2 4" id="KW-0863">Zinc-finger</keyword>
<accession>A0A7S1C131</accession>
<keyword evidence="6" id="KW-0472">Membrane</keyword>
<dbReference type="PANTHER" id="PTHR20922:SF13">
    <property type="entry name" value="DNL-TYPE ZINC FINGER PROTEIN"/>
    <property type="match status" value="1"/>
</dbReference>
<keyword evidence="1" id="KW-0479">Metal-binding</keyword>
<organism evidence="8">
    <name type="scientific">Corethron hystrix</name>
    <dbReference type="NCBI Taxonomy" id="216773"/>
    <lineage>
        <taxon>Eukaryota</taxon>
        <taxon>Sar</taxon>
        <taxon>Stramenopiles</taxon>
        <taxon>Ochrophyta</taxon>
        <taxon>Bacillariophyta</taxon>
        <taxon>Coscinodiscophyceae</taxon>
        <taxon>Corethrophycidae</taxon>
        <taxon>Corethrales</taxon>
        <taxon>Corethraceae</taxon>
        <taxon>Corethron</taxon>
    </lineage>
</organism>
<feature type="compositionally biased region" description="Basic and acidic residues" evidence="5">
    <location>
        <begin position="135"/>
        <end position="150"/>
    </location>
</feature>
<dbReference type="GO" id="GO:0050821">
    <property type="term" value="P:protein stabilization"/>
    <property type="evidence" value="ECO:0007669"/>
    <property type="project" value="TreeGrafter"/>
</dbReference>
<dbReference type="GO" id="GO:0030150">
    <property type="term" value="P:protein import into mitochondrial matrix"/>
    <property type="evidence" value="ECO:0007669"/>
    <property type="project" value="TreeGrafter"/>
</dbReference>
<feature type="compositionally biased region" description="Basic and acidic residues" evidence="5">
    <location>
        <begin position="81"/>
        <end position="96"/>
    </location>
</feature>
<dbReference type="PROSITE" id="PS51501">
    <property type="entry name" value="ZF_DNL"/>
    <property type="match status" value="1"/>
</dbReference>
<dbReference type="Pfam" id="PF05180">
    <property type="entry name" value="zf-DNL"/>
    <property type="match status" value="1"/>
</dbReference>
<proteinExistence type="predicted"/>
<feature type="region of interest" description="Disordered" evidence="5">
    <location>
        <begin position="74"/>
        <end position="152"/>
    </location>
</feature>
<dbReference type="GO" id="GO:0008270">
    <property type="term" value="F:zinc ion binding"/>
    <property type="evidence" value="ECO:0007669"/>
    <property type="project" value="UniProtKB-KW"/>
</dbReference>
<dbReference type="GO" id="GO:0051087">
    <property type="term" value="F:protein-folding chaperone binding"/>
    <property type="evidence" value="ECO:0007669"/>
    <property type="project" value="TreeGrafter"/>
</dbReference>
<name>A0A7S1C131_9STRA</name>
<evidence type="ECO:0000256" key="3">
    <source>
        <dbReference type="ARBA" id="ARBA00022833"/>
    </source>
</evidence>
<evidence type="ECO:0000256" key="2">
    <source>
        <dbReference type="ARBA" id="ARBA00022771"/>
    </source>
</evidence>
<protein>
    <recommendedName>
        <fullName evidence="7">DNL-type domain-containing protein</fullName>
    </recommendedName>
</protein>
<keyword evidence="6" id="KW-1133">Transmembrane helix</keyword>
<evidence type="ECO:0000313" key="8">
    <source>
        <dbReference type="EMBL" id="CAD8904442.1"/>
    </source>
</evidence>
<evidence type="ECO:0000256" key="6">
    <source>
        <dbReference type="SAM" id="Phobius"/>
    </source>
</evidence>
<keyword evidence="3" id="KW-0862">Zinc</keyword>
<evidence type="ECO:0000256" key="5">
    <source>
        <dbReference type="SAM" id="MobiDB-lite"/>
    </source>
</evidence>
<dbReference type="AlphaFoldDB" id="A0A7S1C131"/>
<dbReference type="EMBL" id="HBFR01043240">
    <property type="protein sequence ID" value="CAD8904442.1"/>
    <property type="molecule type" value="Transcribed_RNA"/>
</dbReference>
<reference evidence="8" key="1">
    <citation type="submission" date="2021-01" db="EMBL/GenBank/DDBJ databases">
        <authorList>
            <person name="Corre E."/>
            <person name="Pelletier E."/>
            <person name="Niang G."/>
            <person name="Scheremetjew M."/>
            <person name="Finn R."/>
            <person name="Kale V."/>
            <person name="Holt S."/>
            <person name="Cochrane G."/>
            <person name="Meng A."/>
            <person name="Brown T."/>
            <person name="Cohen L."/>
        </authorList>
    </citation>
    <scope>NUCLEOTIDE SEQUENCE</scope>
    <source>
        <strain evidence="8">308</strain>
    </source>
</reference>